<dbReference type="InterPro" id="IPR000462">
    <property type="entry name" value="CDP-OH_P_trans"/>
</dbReference>
<name>A0A8J2NXD1_9HEXA</name>
<keyword evidence="1" id="KW-1133">Transmembrane helix</keyword>
<dbReference type="Proteomes" id="UP000708208">
    <property type="component" value="Unassembled WGS sequence"/>
</dbReference>
<dbReference type="OrthoDB" id="10253254at2759"/>
<evidence type="ECO:0008006" key="4">
    <source>
        <dbReference type="Google" id="ProtNLM"/>
    </source>
</evidence>
<dbReference type="EMBL" id="CAJVCH010187130">
    <property type="protein sequence ID" value="CAG7729963.1"/>
    <property type="molecule type" value="Genomic_DNA"/>
</dbReference>
<protein>
    <recommendedName>
        <fullName evidence="4">Ceramide phosphoethanolamine synthase</fullName>
    </recommendedName>
</protein>
<evidence type="ECO:0000256" key="1">
    <source>
        <dbReference type="SAM" id="Phobius"/>
    </source>
</evidence>
<sequence length="346" mass="38878">MRRVFKDLVIIVLTTLPLHLHNIKLFWGSNKISLPDESEESAGAYDSTSKNGKTHFVEDLSSLTSCMGLKIHLDLSRYISTQRYCHALPVGRFPTVFYFVSANSISVSHVLVAAVAAKLIAHDSLCVRRLGVVLFEVRNFLDAFDGTVARTRRSGQPSVSNSMGWYMDGICDGFGTLFLLLACFVYLRNHPIKKNTLYSPLPTTVISWTDQKDKEIVTSGTPCLGRIMFSFRNKACRSSHLPVWVGCQWLINSMGWNRAILNFASIFEAPVVSESSRFHQGEYLRRPFTIFAFMLWRLINVHAATEILLMSIFLDKLAECLVLMHFFGWALVGGAILTGEILVQNA</sequence>
<keyword evidence="1" id="KW-0812">Transmembrane</keyword>
<gene>
    <name evidence="2" type="ORF">AFUS01_LOCUS18646</name>
</gene>
<dbReference type="AlphaFoldDB" id="A0A8J2NXD1"/>
<comment type="caution">
    <text evidence="2">The sequence shown here is derived from an EMBL/GenBank/DDBJ whole genome shotgun (WGS) entry which is preliminary data.</text>
</comment>
<accession>A0A8J2NXD1</accession>
<organism evidence="2 3">
    <name type="scientific">Allacma fusca</name>
    <dbReference type="NCBI Taxonomy" id="39272"/>
    <lineage>
        <taxon>Eukaryota</taxon>
        <taxon>Metazoa</taxon>
        <taxon>Ecdysozoa</taxon>
        <taxon>Arthropoda</taxon>
        <taxon>Hexapoda</taxon>
        <taxon>Collembola</taxon>
        <taxon>Symphypleona</taxon>
        <taxon>Sminthuridae</taxon>
        <taxon>Allacma</taxon>
    </lineage>
</organism>
<proteinExistence type="predicted"/>
<keyword evidence="1" id="KW-0472">Membrane</keyword>
<reference evidence="2" key="1">
    <citation type="submission" date="2021-06" db="EMBL/GenBank/DDBJ databases">
        <authorList>
            <person name="Hodson N. C."/>
            <person name="Mongue J. A."/>
            <person name="Jaron S. K."/>
        </authorList>
    </citation>
    <scope>NUCLEOTIDE SEQUENCE</scope>
</reference>
<feature type="transmembrane region" description="Helical" evidence="1">
    <location>
        <begin position="163"/>
        <end position="187"/>
    </location>
</feature>
<evidence type="ECO:0000313" key="3">
    <source>
        <dbReference type="Proteomes" id="UP000708208"/>
    </source>
</evidence>
<dbReference type="Pfam" id="PF01066">
    <property type="entry name" value="CDP-OH_P_transf"/>
    <property type="match status" value="1"/>
</dbReference>
<feature type="transmembrane region" description="Helical" evidence="1">
    <location>
        <begin position="288"/>
        <end position="314"/>
    </location>
</feature>
<feature type="transmembrane region" description="Helical" evidence="1">
    <location>
        <begin position="326"/>
        <end position="343"/>
    </location>
</feature>
<evidence type="ECO:0000313" key="2">
    <source>
        <dbReference type="EMBL" id="CAG7729963.1"/>
    </source>
</evidence>
<keyword evidence="3" id="KW-1185">Reference proteome</keyword>